<name>A0A836D1B8_SHEEP</name>
<keyword evidence="1" id="KW-0732">Signal</keyword>
<dbReference type="Proteomes" id="UP000664991">
    <property type="component" value="Unassembled WGS sequence"/>
</dbReference>
<dbReference type="InterPro" id="IPR051287">
    <property type="entry name" value="TCR_variable_region"/>
</dbReference>
<comment type="caution">
    <text evidence="7">The sequence shown here is derived from an EMBL/GenBank/DDBJ whole genome shotgun (WGS) entry which is preliminary data.</text>
</comment>
<reference evidence="7 8" key="1">
    <citation type="submission" date="2020-12" db="EMBL/GenBank/DDBJ databases">
        <title>De novo assembly of Tibetan sheep genome.</title>
        <authorList>
            <person name="Li X."/>
        </authorList>
    </citation>
    <scope>NUCLEOTIDE SEQUENCE [LARGE SCALE GENOMIC DNA]</scope>
    <source>
        <tissue evidence="7">Heart</tissue>
    </source>
</reference>
<keyword evidence="4" id="KW-0393">Immunoglobulin domain</keyword>
<dbReference type="GO" id="GO:0042101">
    <property type="term" value="C:T cell receptor complex"/>
    <property type="evidence" value="ECO:0007669"/>
    <property type="project" value="UniProtKB-KW"/>
</dbReference>
<evidence type="ECO:0000313" key="8">
    <source>
        <dbReference type="Proteomes" id="UP000664991"/>
    </source>
</evidence>
<dbReference type="InterPro" id="IPR007110">
    <property type="entry name" value="Ig-like_dom"/>
</dbReference>
<sequence length="222" mass="24632">MLLSSLLKVVVGFTVFGSTFVAWKKVFKHRSKQHMFSGSAVAIMSQERYSGDTLEMSSSPGLVTVMLFLLGKKNASKHLDPFFCYVNKTFKRNFIPEFYAQDHRELSYFPLGQTRGDSVSQMDGQVTLLEGAPLTVNCTYSAIGYPTLFWYVQYAGEAPELLLKATKANDKGTNEGFEATYDAKTTSFHLEKASVQESDSAVYHCALSDTVRETAGGAEHKL</sequence>
<dbReference type="GO" id="GO:0002250">
    <property type="term" value="P:adaptive immune response"/>
    <property type="evidence" value="ECO:0007669"/>
    <property type="project" value="UniProtKB-KW"/>
</dbReference>
<accession>A0A836D1B8</accession>
<dbReference type="PANTHER" id="PTHR19367:SF43">
    <property type="entry name" value="T CELL RECEPTOR ALPHA VARIABLE 6-4-RELATED"/>
    <property type="match status" value="1"/>
</dbReference>
<proteinExistence type="predicted"/>
<feature type="domain" description="Ig-like" evidence="6">
    <location>
        <begin position="96"/>
        <end position="222"/>
    </location>
</feature>
<evidence type="ECO:0000256" key="2">
    <source>
        <dbReference type="ARBA" id="ARBA00023130"/>
    </source>
</evidence>
<dbReference type="Pfam" id="PF07686">
    <property type="entry name" value="V-set"/>
    <property type="match status" value="1"/>
</dbReference>
<keyword evidence="5" id="KW-0391">Immunity</keyword>
<gene>
    <name evidence="7" type="ORF">JEQ12_017951</name>
</gene>
<evidence type="ECO:0000259" key="6">
    <source>
        <dbReference type="PROSITE" id="PS50835"/>
    </source>
</evidence>
<dbReference type="EMBL" id="JAEMGP010000007">
    <property type="protein sequence ID" value="KAG5206378.1"/>
    <property type="molecule type" value="Genomic_DNA"/>
</dbReference>
<keyword evidence="2" id="KW-1064">Adaptive immunity</keyword>
<dbReference type="SUPFAM" id="SSF48726">
    <property type="entry name" value="Immunoglobulin"/>
    <property type="match status" value="1"/>
</dbReference>
<dbReference type="PROSITE" id="PS50835">
    <property type="entry name" value="IG_LIKE"/>
    <property type="match status" value="1"/>
</dbReference>
<keyword evidence="5" id="KW-1279">T cell receptor</keyword>
<protein>
    <recommendedName>
        <fullName evidence="6">Ig-like domain-containing protein</fullName>
    </recommendedName>
</protein>
<dbReference type="AlphaFoldDB" id="A0A836D1B8"/>
<evidence type="ECO:0000313" key="7">
    <source>
        <dbReference type="EMBL" id="KAG5206378.1"/>
    </source>
</evidence>
<dbReference type="PANTHER" id="PTHR19367">
    <property type="entry name" value="T-CELL RECEPTOR ALPHA CHAIN V REGION"/>
    <property type="match status" value="1"/>
</dbReference>
<dbReference type="InterPro" id="IPR013106">
    <property type="entry name" value="Ig_V-set"/>
</dbReference>
<dbReference type="InterPro" id="IPR036179">
    <property type="entry name" value="Ig-like_dom_sf"/>
</dbReference>
<evidence type="ECO:0000256" key="1">
    <source>
        <dbReference type="ARBA" id="ARBA00022729"/>
    </source>
</evidence>
<evidence type="ECO:0000256" key="3">
    <source>
        <dbReference type="ARBA" id="ARBA00023170"/>
    </source>
</evidence>
<dbReference type="Gene3D" id="2.60.40.10">
    <property type="entry name" value="Immunoglobulins"/>
    <property type="match status" value="1"/>
</dbReference>
<dbReference type="InterPro" id="IPR013783">
    <property type="entry name" value="Ig-like_fold"/>
</dbReference>
<evidence type="ECO:0000256" key="4">
    <source>
        <dbReference type="ARBA" id="ARBA00023319"/>
    </source>
</evidence>
<organism evidence="7 8">
    <name type="scientific">Ovis aries</name>
    <name type="common">Sheep</name>
    <dbReference type="NCBI Taxonomy" id="9940"/>
    <lineage>
        <taxon>Eukaryota</taxon>
        <taxon>Metazoa</taxon>
        <taxon>Chordata</taxon>
        <taxon>Craniata</taxon>
        <taxon>Vertebrata</taxon>
        <taxon>Euteleostomi</taxon>
        <taxon>Mammalia</taxon>
        <taxon>Eutheria</taxon>
        <taxon>Laurasiatheria</taxon>
        <taxon>Artiodactyla</taxon>
        <taxon>Ruminantia</taxon>
        <taxon>Pecora</taxon>
        <taxon>Bovidae</taxon>
        <taxon>Caprinae</taxon>
        <taxon>Ovis</taxon>
    </lineage>
</organism>
<keyword evidence="3" id="KW-0675">Receptor</keyword>
<evidence type="ECO:0000256" key="5">
    <source>
        <dbReference type="ARBA" id="ARBA00043266"/>
    </source>
</evidence>